<reference evidence="1 2" key="1">
    <citation type="submission" date="2020-09" db="EMBL/GenBank/DDBJ databases">
        <authorList>
            <person name="Zhang R."/>
            <person name="Garcia K."/>
            <person name="Ogata H."/>
        </authorList>
    </citation>
    <scope>NUCLEOTIDE SEQUENCE [LARGE SCALE GENOMIC DNA]</scope>
    <source>
        <strain evidence="2">stheno</strain>
    </source>
</reference>
<proteinExistence type="predicted"/>
<keyword evidence="2" id="KW-1185">Reference proteome</keyword>
<accession>A0A7S7YEP5</accession>
<evidence type="ECO:0000313" key="2">
    <source>
        <dbReference type="Proteomes" id="UP001162098"/>
    </source>
</evidence>
<protein>
    <submittedName>
        <fullName evidence="1">Uncharacterized protein</fullName>
    </submittedName>
</protein>
<dbReference type="EMBL" id="MW018138">
    <property type="protein sequence ID" value="QPB44418.1"/>
    <property type="molecule type" value="Genomic_DNA"/>
</dbReference>
<dbReference type="Proteomes" id="UP001162098">
    <property type="component" value="Segment"/>
</dbReference>
<dbReference type="KEGG" id="vg:80543614"/>
<sequence>MERVWIIRAVHFGEDMPKRKRCARVAYATSEAAHRASISAQRTVLQIDSNVVWWSTVPGYAVKEPTKEQVEAMRGEGETLTLIKNPTYHLYVESLTLE</sequence>
<name>A0A7S7YEP5_9VIRU</name>
<organism evidence="1 2">
    <name type="scientific">Medusavirus stheno T3</name>
    <dbReference type="NCBI Taxonomy" id="3069717"/>
    <lineage>
        <taxon>Viruses</taxon>
        <taxon>Varidnaviria</taxon>
        <taxon>Bamfordvirae</taxon>
        <taxon>Nucleocytoviricota</taxon>
        <taxon>Megaviricetes</taxon>
        <taxon>Mamonoviridae</taxon>
        <taxon>Medusavirus</taxon>
        <taxon>Medusavirus sthenus</taxon>
    </lineage>
</organism>
<evidence type="ECO:0000313" key="1">
    <source>
        <dbReference type="EMBL" id="QPB44418.1"/>
    </source>
</evidence>